<name>A0AAN4TNK2_PSESF</name>
<dbReference type="AlphaFoldDB" id="A0AAN4TNK2"/>
<proteinExistence type="predicted"/>
<evidence type="ECO:0000313" key="2">
    <source>
        <dbReference type="Proteomes" id="UP000248291"/>
    </source>
</evidence>
<comment type="caution">
    <text evidence="1">The sequence shown here is derived from an EMBL/GenBank/DDBJ whole genome shotgun (WGS) entry which is preliminary data.</text>
</comment>
<gene>
    <name evidence="1" type="ORF">KPSA3_05908</name>
</gene>
<sequence length="117" mass="12212">MIEGLVEGLNANWRGAAAQHTQLFGCFARDIDQTTPCVRATIIDTHDHCFVVVQVGDFDAGAEWQLPVGSGQGVLIERFTAGGAIAMMAGTVVRGGAGLVITVWVDDVIGAASQQGQ</sequence>
<dbReference type="EMBL" id="BGKA01000236">
    <property type="protein sequence ID" value="GBH19891.1"/>
    <property type="molecule type" value="Genomic_DNA"/>
</dbReference>
<organism evidence="1 2">
    <name type="scientific">Pseudomonas syringae pv. actinidiae</name>
    <dbReference type="NCBI Taxonomy" id="103796"/>
    <lineage>
        <taxon>Bacteria</taxon>
        <taxon>Pseudomonadati</taxon>
        <taxon>Pseudomonadota</taxon>
        <taxon>Gammaproteobacteria</taxon>
        <taxon>Pseudomonadales</taxon>
        <taxon>Pseudomonadaceae</taxon>
        <taxon>Pseudomonas</taxon>
        <taxon>Pseudomonas syringae</taxon>
    </lineage>
</organism>
<evidence type="ECO:0000313" key="1">
    <source>
        <dbReference type="EMBL" id="GBH19891.1"/>
    </source>
</evidence>
<accession>A0AAN4TNK2</accession>
<dbReference type="Proteomes" id="UP000248291">
    <property type="component" value="Unassembled WGS sequence"/>
</dbReference>
<protein>
    <submittedName>
        <fullName evidence="1">Permease component II</fullName>
    </submittedName>
</protein>
<reference evidence="1 2" key="1">
    <citation type="submission" date="2018-04" db="EMBL/GenBank/DDBJ databases">
        <title>Draft genome sequence of Pseudomonas syringae pv. actinidiae biovar 3 strains isolated from kiwifruit in Kagawa prefecture.</title>
        <authorList>
            <person name="Tabuchi M."/>
            <person name="Saito M."/>
            <person name="Fujiwara S."/>
            <person name="Sasa N."/>
            <person name="Akimitsu K."/>
            <person name="Gomi K."/>
            <person name="Konishi-Sugita S."/>
            <person name="Hamano K."/>
            <person name="Kataoka I."/>
        </authorList>
    </citation>
    <scope>NUCLEOTIDE SEQUENCE [LARGE SCALE GENOMIC DNA]</scope>
    <source>
        <strain evidence="1 2">MAFF212211</strain>
    </source>
</reference>